<dbReference type="InterPro" id="IPR001041">
    <property type="entry name" value="2Fe-2S_ferredoxin-type"/>
</dbReference>
<keyword evidence="5" id="KW-0411">Iron-sulfur</keyword>
<dbReference type="Pfam" id="PF00111">
    <property type="entry name" value="Fer2"/>
    <property type="match status" value="1"/>
</dbReference>
<name>A0ABP6VZF5_9PSEU</name>
<evidence type="ECO:0000256" key="2">
    <source>
        <dbReference type="ARBA" id="ARBA00022723"/>
    </source>
</evidence>
<dbReference type="InterPro" id="IPR006058">
    <property type="entry name" value="2Fe2S_fd_BS"/>
</dbReference>
<comment type="caution">
    <text evidence="7">The sequence shown here is derived from an EMBL/GenBank/DDBJ whole genome shotgun (WGS) entry which is preliminary data.</text>
</comment>
<proteinExistence type="predicted"/>
<evidence type="ECO:0000256" key="1">
    <source>
        <dbReference type="ARBA" id="ARBA00022714"/>
    </source>
</evidence>
<dbReference type="PANTHER" id="PTHR44379">
    <property type="entry name" value="OXIDOREDUCTASE WITH IRON-SULFUR SUBUNIT"/>
    <property type="match status" value="1"/>
</dbReference>
<evidence type="ECO:0000256" key="5">
    <source>
        <dbReference type="ARBA" id="ARBA00023014"/>
    </source>
</evidence>
<evidence type="ECO:0000256" key="3">
    <source>
        <dbReference type="ARBA" id="ARBA00023002"/>
    </source>
</evidence>
<accession>A0ABP6VZF5</accession>
<dbReference type="Pfam" id="PF01799">
    <property type="entry name" value="Fer2_2"/>
    <property type="match status" value="1"/>
</dbReference>
<reference evidence="8" key="1">
    <citation type="journal article" date="2019" name="Int. J. Syst. Evol. Microbiol.">
        <title>The Global Catalogue of Microorganisms (GCM) 10K type strain sequencing project: providing services to taxonomists for standard genome sequencing and annotation.</title>
        <authorList>
            <consortium name="The Broad Institute Genomics Platform"/>
            <consortium name="The Broad Institute Genome Sequencing Center for Infectious Disease"/>
            <person name="Wu L."/>
            <person name="Ma J."/>
        </authorList>
    </citation>
    <scope>NUCLEOTIDE SEQUENCE [LARGE SCALE GENOMIC DNA]</scope>
    <source>
        <strain evidence="8">JCM 16898</strain>
    </source>
</reference>
<keyword evidence="3" id="KW-0560">Oxidoreductase</keyword>
<keyword evidence="2" id="KW-0479">Metal-binding</keyword>
<dbReference type="InterPro" id="IPR051452">
    <property type="entry name" value="Diverse_Oxidoreductases"/>
</dbReference>
<dbReference type="PROSITE" id="PS51085">
    <property type="entry name" value="2FE2S_FER_2"/>
    <property type="match status" value="1"/>
</dbReference>
<dbReference type="SUPFAM" id="SSF54292">
    <property type="entry name" value="2Fe-2S ferredoxin-like"/>
    <property type="match status" value="1"/>
</dbReference>
<dbReference type="Gene3D" id="3.10.20.30">
    <property type="match status" value="1"/>
</dbReference>
<dbReference type="PANTHER" id="PTHR44379:SF5">
    <property type="entry name" value="OXIDOREDUCTASE WITH IRON-SULFUR SUBUNIT"/>
    <property type="match status" value="1"/>
</dbReference>
<dbReference type="RefSeq" id="WP_344859840.1">
    <property type="nucleotide sequence ID" value="NZ_BAAAZN010000005.1"/>
</dbReference>
<organism evidence="7 8">
    <name type="scientific">Amycolatopsis ultiminotia</name>
    <dbReference type="NCBI Taxonomy" id="543629"/>
    <lineage>
        <taxon>Bacteria</taxon>
        <taxon>Bacillati</taxon>
        <taxon>Actinomycetota</taxon>
        <taxon>Actinomycetes</taxon>
        <taxon>Pseudonocardiales</taxon>
        <taxon>Pseudonocardiaceae</taxon>
        <taxon>Amycolatopsis</taxon>
    </lineage>
</organism>
<gene>
    <name evidence="7" type="ORF">GCM10022222_29470</name>
</gene>
<keyword evidence="1" id="KW-0001">2Fe-2S</keyword>
<dbReference type="SUPFAM" id="SSF47741">
    <property type="entry name" value="CO dehydrogenase ISP C-domain like"/>
    <property type="match status" value="1"/>
</dbReference>
<sequence length="160" mass="17177">MTDLPITLRLNGEDVAATVDADATVVDVLRESFGVTGVRAGCRNGDCGTCTALVDGLCVKTCLQLPGRIDGAEVRTLEHLGTEDDPHPVQQAFLECYSFQCGFCLPGMTFAASALLEHIPDPTDEEIRDALSGNLCRCTGYQNFVRGVRRAGQIRRDDAG</sequence>
<keyword evidence="4" id="KW-0408">Iron</keyword>
<dbReference type="InterPro" id="IPR002888">
    <property type="entry name" value="2Fe-2S-bd"/>
</dbReference>
<dbReference type="PROSITE" id="PS00197">
    <property type="entry name" value="2FE2S_FER_1"/>
    <property type="match status" value="1"/>
</dbReference>
<dbReference type="InterPro" id="IPR036010">
    <property type="entry name" value="2Fe-2S_ferredoxin-like_sf"/>
</dbReference>
<dbReference type="InterPro" id="IPR036884">
    <property type="entry name" value="2Fe-2S-bd_dom_sf"/>
</dbReference>
<evidence type="ECO:0000313" key="7">
    <source>
        <dbReference type="EMBL" id="GAA3543917.1"/>
    </source>
</evidence>
<dbReference type="Proteomes" id="UP001500689">
    <property type="component" value="Unassembled WGS sequence"/>
</dbReference>
<feature type="domain" description="2Fe-2S ferredoxin-type" evidence="6">
    <location>
        <begin position="4"/>
        <end position="80"/>
    </location>
</feature>
<evidence type="ECO:0000259" key="6">
    <source>
        <dbReference type="PROSITE" id="PS51085"/>
    </source>
</evidence>
<protein>
    <submittedName>
        <fullName evidence="7">(2Fe-2S)-binding protein</fullName>
    </submittedName>
</protein>
<dbReference type="CDD" id="cd00207">
    <property type="entry name" value="fer2"/>
    <property type="match status" value="1"/>
</dbReference>
<dbReference type="InterPro" id="IPR012675">
    <property type="entry name" value="Beta-grasp_dom_sf"/>
</dbReference>
<dbReference type="Gene3D" id="1.10.150.120">
    <property type="entry name" value="[2Fe-2S]-binding domain"/>
    <property type="match status" value="1"/>
</dbReference>
<dbReference type="EMBL" id="BAAAZN010000005">
    <property type="protein sequence ID" value="GAA3543917.1"/>
    <property type="molecule type" value="Genomic_DNA"/>
</dbReference>
<evidence type="ECO:0000256" key="4">
    <source>
        <dbReference type="ARBA" id="ARBA00023004"/>
    </source>
</evidence>
<evidence type="ECO:0000313" key="8">
    <source>
        <dbReference type="Proteomes" id="UP001500689"/>
    </source>
</evidence>
<keyword evidence="8" id="KW-1185">Reference proteome</keyword>